<gene>
    <name evidence="3" type="ORF">COO92_15805</name>
</gene>
<evidence type="ECO:0000313" key="3">
    <source>
        <dbReference type="EMBL" id="PKR57411.1"/>
    </source>
</evidence>
<dbReference type="InterPro" id="IPR036291">
    <property type="entry name" value="NAD(P)-bd_dom_sf"/>
</dbReference>
<dbReference type="GO" id="GO:0004029">
    <property type="term" value="F:aldehyde dehydrogenase (NAD+) activity"/>
    <property type="evidence" value="ECO:0007669"/>
    <property type="project" value="TreeGrafter"/>
</dbReference>
<protein>
    <recommendedName>
        <fullName evidence="2">NAD-dependent epimerase/dehydratase domain-containing protein</fullName>
    </recommendedName>
</protein>
<dbReference type="Pfam" id="PF01370">
    <property type="entry name" value="Epimerase"/>
    <property type="match status" value="1"/>
</dbReference>
<evidence type="ECO:0000259" key="2">
    <source>
        <dbReference type="Pfam" id="PF01370"/>
    </source>
</evidence>
<feature type="domain" description="NAD-dependent epimerase/dehydratase" evidence="2">
    <location>
        <begin position="9"/>
        <end position="220"/>
    </location>
</feature>
<evidence type="ECO:0000256" key="1">
    <source>
        <dbReference type="SAM" id="MobiDB-lite"/>
    </source>
</evidence>
<evidence type="ECO:0000313" key="4">
    <source>
        <dbReference type="Proteomes" id="UP000233332"/>
    </source>
</evidence>
<dbReference type="RefSeq" id="WP_101303643.1">
    <property type="nucleotide sequence ID" value="NZ_NXGX01000006.1"/>
</dbReference>
<comment type="caution">
    <text evidence="3">The sequence shown here is derived from an EMBL/GenBank/DDBJ whole genome shotgun (WGS) entry which is preliminary data.</text>
</comment>
<dbReference type="PANTHER" id="PTHR48079">
    <property type="entry name" value="PROTEIN YEEZ"/>
    <property type="match status" value="1"/>
</dbReference>
<dbReference type="InterPro" id="IPR001509">
    <property type="entry name" value="Epimerase_deHydtase"/>
</dbReference>
<dbReference type="Proteomes" id="UP000233332">
    <property type="component" value="Unassembled WGS sequence"/>
</dbReference>
<dbReference type="SUPFAM" id="SSF51735">
    <property type="entry name" value="NAD(P)-binding Rossmann-fold domains"/>
    <property type="match status" value="1"/>
</dbReference>
<dbReference type="AlphaFoldDB" id="A0A2N3L3L9"/>
<organism evidence="3 4">
    <name type="scientific">Thalassospira lohafexi</name>
    <dbReference type="NCBI Taxonomy" id="744227"/>
    <lineage>
        <taxon>Bacteria</taxon>
        <taxon>Pseudomonadati</taxon>
        <taxon>Pseudomonadota</taxon>
        <taxon>Alphaproteobacteria</taxon>
        <taxon>Rhodospirillales</taxon>
        <taxon>Thalassospiraceae</taxon>
        <taxon>Thalassospira</taxon>
    </lineage>
</organism>
<name>A0A2N3L3L9_9PROT</name>
<dbReference type="InterPro" id="IPR051783">
    <property type="entry name" value="NAD(P)-dependent_oxidoreduct"/>
</dbReference>
<accession>A0A2N3L3L9</accession>
<dbReference type="PANTHER" id="PTHR48079:SF6">
    <property type="entry name" value="NAD(P)-BINDING DOMAIN-CONTAINING PROTEIN-RELATED"/>
    <property type="match status" value="1"/>
</dbReference>
<keyword evidence="4" id="KW-1185">Reference proteome</keyword>
<dbReference type="Gene3D" id="3.40.50.720">
    <property type="entry name" value="NAD(P)-binding Rossmann-like Domain"/>
    <property type="match status" value="1"/>
</dbReference>
<sequence length="347" mass="38541">MTRNSNRIALVIGANGGIGSAITTALHDHGWQVRALVRTSPKADQSNADDIDWRVGDAMCRHDVLNASRGVDVIIHAVNPPGYRNWSKLVLPMLDNTIAAAIVNKARIVLPGTVYNFNEDQLSNLTETSPQLPNTRKGAIRVEMERRMRRAVHSGATGLIVRAGDFFGPGANNNWFSQCLVKAGQPVREITYPGKAGVGHQWAYLPDVAETIVRLLDQSDVLGSFAQFHLQGHWDNDGTQMIAAIKRAVGNPDIPVKSLPWTMIGLLRPFVPFFREAWEIRYLWRNPARMHNDRLRTLFGNEPHTPLDVAVHRTLDALGCLAPQDHQKQNTRPDQPVATPPHLRMVG</sequence>
<reference evidence="3 4" key="1">
    <citation type="submission" date="2017-09" db="EMBL/GenBank/DDBJ databases">
        <title>Biodiversity and function of Thalassospira species in the particle-attached aromatic-hydrocarbon-degrading consortia from the surface seawater of the China South Sea.</title>
        <authorList>
            <person name="Dong C."/>
            <person name="Lai Q."/>
            <person name="Shao Z."/>
        </authorList>
    </citation>
    <scope>NUCLEOTIDE SEQUENCE [LARGE SCALE GENOMIC DNA]</scope>
    <source>
        <strain evidence="3 4">139Z-12</strain>
    </source>
</reference>
<proteinExistence type="predicted"/>
<feature type="region of interest" description="Disordered" evidence="1">
    <location>
        <begin position="323"/>
        <end position="347"/>
    </location>
</feature>
<dbReference type="GO" id="GO:0005737">
    <property type="term" value="C:cytoplasm"/>
    <property type="evidence" value="ECO:0007669"/>
    <property type="project" value="TreeGrafter"/>
</dbReference>
<dbReference type="EMBL" id="NXGX01000006">
    <property type="protein sequence ID" value="PKR57411.1"/>
    <property type="molecule type" value="Genomic_DNA"/>
</dbReference>